<evidence type="ECO:0000256" key="2">
    <source>
        <dbReference type="ARBA" id="ARBA00022664"/>
    </source>
</evidence>
<dbReference type="GO" id="GO:0003723">
    <property type="term" value="F:RNA binding"/>
    <property type="evidence" value="ECO:0007669"/>
    <property type="project" value="TreeGrafter"/>
</dbReference>
<dbReference type="InterPro" id="IPR011108">
    <property type="entry name" value="RMMBL"/>
</dbReference>
<dbReference type="PANTHER" id="PTHR11203:SF11">
    <property type="entry name" value="CLEAVAGE AND POLYADENYLATION SPECIFICITY FACTOR SUBUNIT 3"/>
    <property type="match status" value="1"/>
</dbReference>
<sequence>MSINVVPFTAHADCAETSAFIAELHPQCVIFVHGNKKEMASLEKKLTLQYANDPSIEFFSPENSQMVTVQFSKKKLVRVVGKLATDILPVIEPKDAIKSNEVVASDGNNGADADTTNAAVSNGAILSGLIVCTNYNYLFMKTEDLQNFVSLASTQVLHKISIPFQQSFEIAKVLLSQVY</sequence>
<organism evidence="6">
    <name type="scientific">Lygus hesperus</name>
    <name type="common">Western plant bug</name>
    <dbReference type="NCBI Taxonomy" id="30085"/>
    <lineage>
        <taxon>Eukaryota</taxon>
        <taxon>Metazoa</taxon>
        <taxon>Ecdysozoa</taxon>
        <taxon>Arthropoda</taxon>
        <taxon>Hexapoda</taxon>
        <taxon>Insecta</taxon>
        <taxon>Pterygota</taxon>
        <taxon>Neoptera</taxon>
        <taxon>Paraneoptera</taxon>
        <taxon>Hemiptera</taxon>
        <taxon>Heteroptera</taxon>
        <taxon>Panheteroptera</taxon>
        <taxon>Cimicomorpha</taxon>
        <taxon>Miridae</taxon>
        <taxon>Mirini</taxon>
        <taxon>Lygus</taxon>
    </lineage>
</organism>
<dbReference type="Pfam" id="PF11718">
    <property type="entry name" value="CPSF73-100_C"/>
    <property type="match status" value="1"/>
</dbReference>
<dbReference type="InterPro" id="IPR050698">
    <property type="entry name" value="MBL"/>
</dbReference>
<keyword evidence="2" id="KW-0507">mRNA processing</keyword>
<evidence type="ECO:0000313" key="7">
    <source>
        <dbReference type="EMBL" id="JAQ02891.1"/>
    </source>
</evidence>
<dbReference type="AlphaFoldDB" id="A0A0A9X3E9"/>
<gene>
    <name evidence="6" type="primary">CPSF73-I</name>
    <name evidence="7" type="synonym">CPSF73-I_0</name>
    <name evidence="6" type="ORF">CM83_3458</name>
    <name evidence="7" type="ORF">g.38482</name>
</gene>
<dbReference type="PANTHER" id="PTHR11203">
    <property type="entry name" value="CLEAVAGE AND POLYADENYLATION SPECIFICITY FACTOR FAMILY MEMBER"/>
    <property type="match status" value="1"/>
</dbReference>
<accession>A0A0A9X3E9</accession>
<reference evidence="6" key="1">
    <citation type="journal article" date="2014" name="PLoS ONE">
        <title>Transcriptome-Based Identification of ABC Transporters in the Western Tarnished Plant Bug Lygus hesperus.</title>
        <authorList>
            <person name="Hull J.J."/>
            <person name="Chaney K."/>
            <person name="Geib S.M."/>
            <person name="Fabrick J.A."/>
            <person name="Brent C.S."/>
            <person name="Walsh D."/>
            <person name="Lavine L.C."/>
        </authorList>
    </citation>
    <scope>NUCLEOTIDE SEQUENCE</scope>
</reference>
<evidence type="ECO:0000256" key="3">
    <source>
        <dbReference type="ARBA" id="ARBA00023242"/>
    </source>
</evidence>
<proteinExistence type="predicted"/>
<dbReference type="SUPFAM" id="SSF56281">
    <property type="entry name" value="Metallo-hydrolase/oxidoreductase"/>
    <property type="match status" value="1"/>
</dbReference>
<evidence type="ECO:0000259" key="5">
    <source>
        <dbReference type="Pfam" id="PF11718"/>
    </source>
</evidence>
<dbReference type="Gene3D" id="3.60.15.10">
    <property type="entry name" value="Ribonuclease Z/Hydroxyacylglutathione hydrolase-like"/>
    <property type="match status" value="1"/>
</dbReference>
<dbReference type="InterPro" id="IPR036866">
    <property type="entry name" value="RibonucZ/Hydroxyglut_hydro"/>
</dbReference>
<feature type="domain" description="Pre-mRNA 3'-end-processing endonuclease polyadenylation factor C-term" evidence="5">
    <location>
        <begin position="125"/>
        <end position="179"/>
    </location>
</feature>
<dbReference type="GO" id="GO:0005847">
    <property type="term" value="C:mRNA cleavage and polyadenylation specificity factor complex"/>
    <property type="evidence" value="ECO:0007669"/>
    <property type="project" value="TreeGrafter"/>
</dbReference>
<reference evidence="7" key="3">
    <citation type="journal article" date="2016" name="Gigascience">
        <title>De novo construction of an expanded transcriptome assembly for the western tarnished plant bug, Lygus hesperus.</title>
        <authorList>
            <person name="Tassone E.E."/>
            <person name="Geib S.M."/>
            <person name="Hall B."/>
            <person name="Fabrick J.A."/>
            <person name="Brent C.S."/>
            <person name="Hull J.J."/>
        </authorList>
    </citation>
    <scope>NUCLEOTIDE SEQUENCE</scope>
</reference>
<reference evidence="6" key="2">
    <citation type="submission" date="2014-07" db="EMBL/GenBank/DDBJ databases">
        <authorList>
            <person name="Hull J."/>
        </authorList>
    </citation>
    <scope>NUCLEOTIDE SEQUENCE</scope>
</reference>
<evidence type="ECO:0000259" key="4">
    <source>
        <dbReference type="Pfam" id="PF07521"/>
    </source>
</evidence>
<protein>
    <submittedName>
        <fullName evidence="6">Cleavage and polyadenylation specificity factor subunit 3-I</fullName>
    </submittedName>
</protein>
<dbReference type="GO" id="GO:0004534">
    <property type="term" value="F:5'-3' RNA exonuclease activity"/>
    <property type="evidence" value="ECO:0007669"/>
    <property type="project" value="TreeGrafter"/>
</dbReference>
<keyword evidence="3" id="KW-0539">Nucleus</keyword>
<evidence type="ECO:0000256" key="1">
    <source>
        <dbReference type="ARBA" id="ARBA00004123"/>
    </source>
</evidence>
<dbReference type="GO" id="GO:0004521">
    <property type="term" value="F:RNA endonuclease activity"/>
    <property type="evidence" value="ECO:0007669"/>
    <property type="project" value="TreeGrafter"/>
</dbReference>
<dbReference type="InterPro" id="IPR021718">
    <property type="entry name" value="CPSF73-100_C"/>
</dbReference>
<dbReference type="EMBL" id="GDHC01015738">
    <property type="protein sequence ID" value="JAQ02891.1"/>
    <property type="molecule type" value="Transcribed_RNA"/>
</dbReference>
<dbReference type="Pfam" id="PF07521">
    <property type="entry name" value="RMMBL"/>
    <property type="match status" value="1"/>
</dbReference>
<dbReference type="GO" id="GO:0006398">
    <property type="term" value="P:mRNA 3'-end processing by stem-loop binding and cleavage"/>
    <property type="evidence" value="ECO:0007669"/>
    <property type="project" value="TreeGrafter"/>
</dbReference>
<feature type="domain" description="Zn-dependent metallo-hydrolase RNA specificity" evidence="4">
    <location>
        <begin position="2"/>
        <end position="49"/>
    </location>
</feature>
<dbReference type="EMBL" id="GBHO01028347">
    <property type="protein sequence ID" value="JAG15257.1"/>
    <property type="molecule type" value="Transcribed_RNA"/>
</dbReference>
<comment type="subcellular location">
    <subcellularLocation>
        <location evidence="1">Nucleus</location>
    </subcellularLocation>
</comment>
<evidence type="ECO:0000313" key="6">
    <source>
        <dbReference type="EMBL" id="JAG15257.1"/>
    </source>
</evidence>
<name>A0A0A9X3E9_LYGHE</name>